<evidence type="ECO:0000256" key="2">
    <source>
        <dbReference type="ARBA" id="ARBA00022679"/>
    </source>
</evidence>
<comment type="subcellular location">
    <subcellularLocation>
        <location evidence="8">Cytoplasm</location>
    </subcellularLocation>
</comment>
<accession>A0A5C6A4G0</accession>
<evidence type="ECO:0000256" key="4">
    <source>
        <dbReference type="ARBA" id="ARBA00022777"/>
    </source>
</evidence>
<dbReference type="PANTHER" id="PTHR21299:SF2">
    <property type="entry name" value="CYTIDYLATE KINASE"/>
    <property type="match status" value="1"/>
</dbReference>
<comment type="catalytic activity">
    <reaction evidence="6 8">
        <text>dCMP + ATP = dCDP + ADP</text>
        <dbReference type="Rhea" id="RHEA:25094"/>
        <dbReference type="ChEBI" id="CHEBI:30616"/>
        <dbReference type="ChEBI" id="CHEBI:57566"/>
        <dbReference type="ChEBI" id="CHEBI:58593"/>
        <dbReference type="ChEBI" id="CHEBI:456216"/>
        <dbReference type="EC" id="2.7.4.25"/>
    </reaction>
</comment>
<name>A0A5C6A4G0_9BACT</name>
<evidence type="ECO:0000256" key="5">
    <source>
        <dbReference type="ARBA" id="ARBA00022840"/>
    </source>
</evidence>
<dbReference type="Proteomes" id="UP000316213">
    <property type="component" value="Unassembled WGS sequence"/>
</dbReference>
<evidence type="ECO:0000313" key="10">
    <source>
        <dbReference type="EMBL" id="TWT94188.1"/>
    </source>
</evidence>
<gene>
    <name evidence="8 10" type="primary">cmk</name>
    <name evidence="10" type="ORF">Pla100_37980</name>
</gene>
<comment type="similarity">
    <text evidence="1 8">Belongs to the cytidylate kinase family. Type 1 subfamily.</text>
</comment>
<evidence type="ECO:0000256" key="8">
    <source>
        <dbReference type="HAMAP-Rule" id="MF_00238"/>
    </source>
</evidence>
<dbReference type="GO" id="GO:0005524">
    <property type="term" value="F:ATP binding"/>
    <property type="evidence" value="ECO:0007669"/>
    <property type="project" value="UniProtKB-UniRule"/>
</dbReference>
<dbReference type="EMBL" id="SJPM01000008">
    <property type="protein sequence ID" value="TWT94188.1"/>
    <property type="molecule type" value="Genomic_DNA"/>
</dbReference>
<dbReference type="InterPro" id="IPR011994">
    <property type="entry name" value="Cytidylate_kinase_dom"/>
</dbReference>
<keyword evidence="5 8" id="KW-0067">ATP-binding</keyword>
<evidence type="ECO:0000256" key="7">
    <source>
        <dbReference type="ARBA" id="ARBA00048478"/>
    </source>
</evidence>
<evidence type="ECO:0000256" key="1">
    <source>
        <dbReference type="ARBA" id="ARBA00009427"/>
    </source>
</evidence>
<evidence type="ECO:0000313" key="11">
    <source>
        <dbReference type="Proteomes" id="UP000316213"/>
    </source>
</evidence>
<comment type="catalytic activity">
    <reaction evidence="7 8">
        <text>CMP + ATP = CDP + ADP</text>
        <dbReference type="Rhea" id="RHEA:11600"/>
        <dbReference type="ChEBI" id="CHEBI:30616"/>
        <dbReference type="ChEBI" id="CHEBI:58069"/>
        <dbReference type="ChEBI" id="CHEBI:60377"/>
        <dbReference type="ChEBI" id="CHEBI:456216"/>
        <dbReference type="EC" id="2.7.4.25"/>
    </reaction>
</comment>
<keyword evidence="4 8" id="KW-0418">Kinase</keyword>
<sequence>MSTNEYEISSTRMIVTIDGPAGAGKSSIAREVAAELGYAFLDTGAMYRAITLGAMRRGIPWNDVDALVRYAQEARLSWNEDRIDLDDEDVSSEIRTPEVTANIRYIADPPEIRDCLTMQQRRIAEGRDLVTEGRDQGTEVFPEAECKVFLTASPEERARRRQQQLIAEGKQVTFEEILIAQNQRDLEDRMRPVGRLRAALDAVVIQTDGMNSQQVKQSVLDSVRSCVQSLATSDDPA</sequence>
<dbReference type="Pfam" id="PF02224">
    <property type="entry name" value="Cytidylate_kin"/>
    <property type="match status" value="1"/>
</dbReference>
<dbReference type="CDD" id="cd02020">
    <property type="entry name" value="CMPK"/>
    <property type="match status" value="1"/>
</dbReference>
<feature type="domain" description="Cytidylate kinase" evidence="9">
    <location>
        <begin position="15"/>
        <end position="224"/>
    </location>
</feature>
<protein>
    <recommendedName>
        <fullName evidence="8">Cytidylate kinase</fullName>
        <shortName evidence="8">CK</shortName>
        <ecNumber evidence="8">2.7.4.25</ecNumber>
    </recommendedName>
    <alternativeName>
        <fullName evidence="8">Cytidine monophosphate kinase</fullName>
        <shortName evidence="8">CMP kinase</shortName>
    </alternativeName>
</protein>
<dbReference type="GO" id="GO:0006220">
    <property type="term" value="P:pyrimidine nucleotide metabolic process"/>
    <property type="evidence" value="ECO:0007669"/>
    <property type="project" value="UniProtKB-UniRule"/>
</dbReference>
<dbReference type="Gene3D" id="3.40.50.300">
    <property type="entry name" value="P-loop containing nucleotide triphosphate hydrolases"/>
    <property type="match status" value="1"/>
</dbReference>
<keyword evidence="3 8" id="KW-0547">Nucleotide-binding</keyword>
<dbReference type="HAMAP" id="MF_00238">
    <property type="entry name" value="Cytidyl_kinase_type1"/>
    <property type="match status" value="1"/>
</dbReference>
<dbReference type="EC" id="2.7.4.25" evidence="8"/>
<feature type="binding site" evidence="8">
    <location>
        <begin position="19"/>
        <end position="27"/>
    </location>
    <ligand>
        <name>ATP</name>
        <dbReference type="ChEBI" id="CHEBI:30616"/>
    </ligand>
</feature>
<keyword evidence="11" id="KW-1185">Reference proteome</keyword>
<dbReference type="GO" id="GO:0015949">
    <property type="term" value="P:nucleobase-containing small molecule interconversion"/>
    <property type="evidence" value="ECO:0007669"/>
    <property type="project" value="TreeGrafter"/>
</dbReference>
<dbReference type="AlphaFoldDB" id="A0A5C6A4G0"/>
<dbReference type="InterPro" id="IPR027417">
    <property type="entry name" value="P-loop_NTPase"/>
</dbReference>
<dbReference type="InterPro" id="IPR003136">
    <property type="entry name" value="Cytidylate_kin"/>
</dbReference>
<dbReference type="GO" id="GO:0036431">
    <property type="term" value="F:dCMP kinase activity"/>
    <property type="evidence" value="ECO:0007669"/>
    <property type="project" value="InterPro"/>
</dbReference>
<evidence type="ECO:0000259" key="9">
    <source>
        <dbReference type="Pfam" id="PF02224"/>
    </source>
</evidence>
<reference evidence="10 11" key="1">
    <citation type="submission" date="2019-02" db="EMBL/GenBank/DDBJ databases">
        <title>Deep-cultivation of Planctomycetes and their phenomic and genomic characterization uncovers novel biology.</title>
        <authorList>
            <person name="Wiegand S."/>
            <person name="Jogler M."/>
            <person name="Boedeker C."/>
            <person name="Pinto D."/>
            <person name="Vollmers J."/>
            <person name="Rivas-Marin E."/>
            <person name="Kohn T."/>
            <person name="Peeters S.H."/>
            <person name="Heuer A."/>
            <person name="Rast P."/>
            <person name="Oberbeckmann S."/>
            <person name="Bunk B."/>
            <person name="Jeske O."/>
            <person name="Meyerdierks A."/>
            <person name="Storesund J.E."/>
            <person name="Kallscheuer N."/>
            <person name="Luecker S."/>
            <person name="Lage O.M."/>
            <person name="Pohl T."/>
            <person name="Merkel B.J."/>
            <person name="Hornburger P."/>
            <person name="Mueller R.-W."/>
            <person name="Bruemmer F."/>
            <person name="Labrenz M."/>
            <person name="Spormann A.M."/>
            <person name="Op Den Camp H."/>
            <person name="Overmann J."/>
            <person name="Amann R."/>
            <person name="Jetten M.S.M."/>
            <person name="Mascher T."/>
            <person name="Medema M.H."/>
            <person name="Devos D.P."/>
            <person name="Kaster A.-K."/>
            <person name="Ovreas L."/>
            <person name="Rohde M."/>
            <person name="Galperin M.Y."/>
            <person name="Jogler C."/>
        </authorList>
    </citation>
    <scope>NUCLEOTIDE SEQUENCE [LARGE SCALE GENOMIC DNA]</scope>
    <source>
        <strain evidence="10 11">Pla100</strain>
    </source>
</reference>
<proteinExistence type="inferred from homology"/>
<dbReference type="GO" id="GO:0005829">
    <property type="term" value="C:cytosol"/>
    <property type="evidence" value="ECO:0007669"/>
    <property type="project" value="TreeGrafter"/>
</dbReference>
<dbReference type="NCBIfam" id="TIGR00017">
    <property type="entry name" value="cmk"/>
    <property type="match status" value="1"/>
</dbReference>
<evidence type="ECO:0000256" key="3">
    <source>
        <dbReference type="ARBA" id="ARBA00022741"/>
    </source>
</evidence>
<keyword evidence="2 8" id="KW-0808">Transferase</keyword>
<dbReference type="PANTHER" id="PTHR21299">
    <property type="entry name" value="CYTIDYLATE KINASE/PANTOATE-BETA-ALANINE LIGASE"/>
    <property type="match status" value="1"/>
</dbReference>
<organism evidence="10 11">
    <name type="scientific">Neorhodopirellula pilleata</name>
    <dbReference type="NCBI Taxonomy" id="2714738"/>
    <lineage>
        <taxon>Bacteria</taxon>
        <taxon>Pseudomonadati</taxon>
        <taxon>Planctomycetota</taxon>
        <taxon>Planctomycetia</taxon>
        <taxon>Pirellulales</taxon>
        <taxon>Pirellulaceae</taxon>
        <taxon>Neorhodopirellula</taxon>
    </lineage>
</organism>
<dbReference type="SUPFAM" id="SSF52540">
    <property type="entry name" value="P-loop containing nucleoside triphosphate hydrolases"/>
    <property type="match status" value="1"/>
</dbReference>
<keyword evidence="8" id="KW-0963">Cytoplasm</keyword>
<dbReference type="GO" id="GO:0036430">
    <property type="term" value="F:CMP kinase activity"/>
    <property type="evidence" value="ECO:0007669"/>
    <property type="project" value="RHEA"/>
</dbReference>
<comment type="caution">
    <text evidence="10">The sequence shown here is derived from an EMBL/GenBank/DDBJ whole genome shotgun (WGS) entry which is preliminary data.</text>
</comment>
<evidence type="ECO:0000256" key="6">
    <source>
        <dbReference type="ARBA" id="ARBA00047615"/>
    </source>
</evidence>